<dbReference type="Proteomes" id="UP000230973">
    <property type="component" value="Unassembled WGS sequence"/>
</dbReference>
<reference evidence="2" key="1">
    <citation type="submission" date="2017-09" db="EMBL/GenBank/DDBJ databases">
        <title>Depth-based differentiation of microbial function through sediment-hosted aquifers and enrichment of novel symbionts in the deep terrestrial subsurface.</title>
        <authorList>
            <person name="Probst A.J."/>
            <person name="Ladd B."/>
            <person name="Jarett J.K."/>
            <person name="Geller-Mcgrath D.E."/>
            <person name="Sieber C.M.K."/>
            <person name="Emerson J.B."/>
            <person name="Anantharaman K."/>
            <person name="Thomas B.C."/>
            <person name="Malmstrom R."/>
            <person name="Stieglmeier M."/>
            <person name="Klingl A."/>
            <person name="Woyke T."/>
            <person name="Ryan C.M."/>
            <person name="Banfield J.F."/>
        </authorList>
    </citation>
    <scope>NUCLEOTIDE SEQUENCE [LARGE SCALE GENOMIC DNA]</scope>
</reference>
<name>A0A2M7QC16_9BACT</name>
<evidence type="ECO:0000313" key="2">
    <source>
        <dbReference type="Proteomes" id="UP000230973"/>
    </source>
</evidence>
<comment type="caution">
    <text evidence="1">The sequence shown here is derived from an EMBL/GenBank/DDBJ whole genome shotgun (WGS) entry which is preliminary data.</text>
</comment>
<accession>A0A2M7QC16</accession>
<protein>
    <submittedName>
        <fullName evidence="1">Uncharacterized protein</fullName>
    </submittedName>
</protein>
<dbReference type="AlphaFoldDB" id="A0A2M7QC16"/>
<proteinExistence type="predicted"/>
<evidence type="ECO:0000313" key="1">
    <source>
        <dbReference type="EMBL" id="PIY63215.1"/>
    </source>
</evidence>
<organism evidence="1 2">
    <name type="scientific">Candidatus Uhrbacteria bacterium CG_4_10_14_0_8_um_filter_58_22</name>
    <dbReference type="NCBI Taxonomy" id="1975029"/>
    <lineage>
        <taxon>Bacteria</taxon>
        <taxon>Candidatus Uhriibacteriota</taxon>
    </lineage>
</organism>
<sequence>MGIELGKFCLILDGEASHHVIGLFGDVCLELTFGQHRRFSDIDEVVFDAADPSRYLRPGMAASNHLLLGKEYVVANEVANGSIGPNRGPFVLNEVGERIFLR</sequence>
<gene>
    <name evidence="1" type="ORF">COY93_00845</name>
</gene>
<dbReference type="EMBL" id="PFLC01000011">
    <property type="protein sequence ID" value="PIY63215.1"/>
    <property type="molecule type" value="Genomic_DNA"/>
</dbReference>